<sequence length="137" mass="16069">MRNLIHLNEGWYVKPYHLSDMESFEIETAELISIPHNAFDLPYHYFDESMTQAVFSYHRFLSFDTTQKGKILRLRFEGVAHHAIVYINGKEVTRHAGGYTPFEVDIENHVSYKQDNHLCVVVDGNEHKDIPPFRWCG</sequence>
<dbReference type="Proteomes" id="UP001209076">
    <property type="component" value="Unassembled WGS sequence"/>
</dbReference>
<reference evidence="4" key="1">
    <citation type="submission" date="2023-07" db="EMBL/GenBank/DDBJ databases">
        <title>Novel Mycoplasma species identified in domestic and wild animals.</title>
        <authorList>
            <person name="Volokhov D.V."/>
            <person name="Furtak V.A."/>
            <person name="Zagorodnyaya T.A."/>
        </authorList>
    </citation>
    <scope>NUCLEOTIDE SEQUENCE [LARGE SCALE GENOMIC DNA]</scope>
    <source>
        <strain evidence="4">92-19</strain>
    </source>
</reference>
<organism evidence="3 4">
    <name type="scientific">Paracholeplasma vituli</name>
    <dbReference type="NCBI Taxonomy" id="69473"/>
    <lineage>
        <taxon>Bacteria</taxon>
        <taxon>Bacillati</taxon>
        <taxon>Mycoplasmatota</taxon>
        <taxon>Mollicutes</taxon>
        <taxon>Acholeplasmatales</taxon>
        <taxon>Acholeplasmataceae</taxon>
        <taxon>Paracholeplasma</taxon>
    </lineage>
</organism>
<dbReference type="Gene3D" id="2.60.120.260">
    <property type="entry name" value="Galactose-binding domain-like"/>
    <property type="match status" value="1"/>
</dbReference>
<comment type="caution">
    <text evidence="3">The sequence shown here is derived from an EMBL/GenBank/DDBJ whole genome shotgun (WGS) entry which is preliminary data.</text>
</comment>
<evidence type="ECO:0000256" key="1">
    <source>
        <dbReference type="ARBA" id="ARBA00007401"/>
    </source>
</evidence>
<evidence type="ECO:0000313" key="3">
    <source>
        <dbReference type="EMBL" id="MCU0105493.1"/>
    </source>
</evidence>
<gene>
    <name evidence="3" type="ORF">N7603_07460</name>
</gene>
<dbReference type="InterPro" id="IPR006104">
    <property type="entry name" value="Glyco_hydro_2_N"/>
</dbReference>
<evidence type="ECO:0000259" key="2">
    <source>
        <dbReference type="Pfam" id="PF02837"/>
    </source>
</evidence>
<name>A0ABT2PX06_9MOLU</name>
<keyword evidence="4" id="KW-1185">Reference proteome</keyword>
<dbReference type="EMBL" id="JAOEGN010000015">
    <property type="protein sequence ID" value="MCU0105493.1"/>
    <property type="molecule type" value="Genomic_DNA"/>
</dbReference>
<comment type="similarity">
    <text evidence="1">Belongs to the glycosyl hydrolase 2 family.</text>
</comment>
<dbReference type="SUPFAM" id="SSF49785">
    <property type="entry name" value="Galactose-binding domain-like"/>
    <property type="match status" value="1"/>
</dbReference>
<dbReference type="InterPro" id="IPR008979">
    <property type="entry name" value="Galactose-bd-like_sf"/>
</dbReference>
<dbReference type="PANTHER" id="PTHR42732">
    <property type="entry name" value="BETA-GALACTOSIDASE"/>
    <property type="match status" value="1"/>
</dbReference>
<feature type="domain" description="Glycosyl hydrolases family 2 sugar binding" evidence="2">
    <location>
        <begin position="56"/>
        <end position="122"/>
    </location>
</feature>
<proteinExistence type="inferred from homology"/>
<dbReference type="RefSeq" id="WP_262096806.1">
    <property type="nucleotide sequence ID" value="NZ_JAOEGN010000015.1"/>
</dbReference>
<accession>A0ABT2PX06</accession>
<dbReference type="InterPro" id="IPR051913">
    <property type="entry name" value="GH2_Domain-Containing"/>
</dbReference>
<evidence type="ECO:0000313" key="4">
    <source>
        <dbReference type="Proteomes" id="UP001209076"/>
    </source>
</evidence>
<protein>
    <recommendedName>
        <fullName evidence="2">Glycosyl hydrolases family 2 sugar binding domain-containing protein</fullName>
    </recommendedName>
</protein>
<dbReference type="PANTHER" id="PTHR42732:SF1">
    <property type="entry name" value="BETA-MANNOSIDASE"/>
    <property type="match status" value="1"/>
</dbReference>
<dbReference type="Pfam" id="PF02837">
    <property type="entry name" value="Glyco_hydro_2_N"/>
    <property type="match status" value="1"/>
</dbReference>